<dbReference type="InterPro" id="IPR041431">
    <property type="entry name" value="Mvd1_C"/>
</dbReference>
<dbReference type="GO" id="GO:0005829">
    <property type="term" value="C:cytosol"/>
    <property type="evidence" value="ECO:0007669"/>
    <property type="project" value="TreeGrafter"/>
</dbReference>
<accession>A0AAW0J5N3</accession>
<dbReference type="PANTHER" id="PTHR10977">
    <property type="entry name" value="DIPHOSPHOMEVALONATE DECARBOXYLASE"/>
    <property type="match status" value="1"/>
</dbReference>
<dbReference type="GO" id="GO:0004163">
    <property type="term" value="F:diphosphomevalonate decarboxylase activity"/>
    <property type="evidence" value="ECO:0007669"/>
    <property type="project" value="TreeGrafter"/>
</dbReference>
<dbReference type="EMBL" id="PKMF04000695">
    <property type="protein sequence ID" value="KAK7821651.1"/>
    <property type="molecule type" value="Genomic_DNA"/>
</dbReference>
<protein>
    <submittedName>
        <fullName evidence="2">Diphosphomevalonate decarboxylase mvd2</fullName>
    </submittedName>
</protein>
<sequence length="188" mass="20955">MVQETRFSLLSETVSAVQQRLDDHASTMEMISRRLEALDNNFKGLQVVFEERLPARRQHEDSVPQPGNNQETEVAYTFDAGPNAVMIARDRKAASLLLQRLLFHFPPNADTDLNSYIIGDKSILQDAGIKGKEDVDALPPPSEIKDNIPSHKFRGDVSYFICTRPGRGPVLLSDKSQALLNPETGLPK</sequence>
<organism evidence="2 3">
    <name type="scientific">Quercus suber</name>
    <name type="common">Cork oak</name>
    <dbReference type="NCBI Taxonomy" id="58331"/>
    <lineage>
        <taxon>Eukaryota</taxon>
        <taxon>Viridiplantae</taxon>
        <taxon>Streptophyta</taxon>
        <taxon>Embryophyta</taxon>
        <taxon>Tracheophyta</taxon>
        <taxon>Spermatophyta</taxon>
        <taxon>Magnoliopsida</taxon>
        <taxon>eudicotyledons</taxon>
        <taxon>Gunneridae</taxon>
        <taxon>Pentapetalae</taxon>
        <taxon>rosids</taxon>
        <taxon>fabids</taxon>
        <taxon>Fagales</taxon>
        <taxon>Fagaceae</taxon>
        <taxon>Quercus</taxon>
    </lineage>
</organism>
<reference evidence="2 3" key="1">
    <citation type="journal article" date="2018" name="Sci. Data">
        <title>The draft genome sequence of cork oak.</title>
        <authorList>
            <person name="Ramos A.M."/>
            <person name="Usie A."/>
            <person name="Barbosa P."/>
            <person name="Barros P.M."/>
            <person name="Capote T."/>
            <person name="Chaves I."/>
            <person name="Simoes F."/>
            <person name="Abreu I."/>
            <person name="Carrasquinho I."/>
            <person name="Faro C."/>
            <person name="Guimaraes J.B."/>
            <person name="Mendonca D."/>
            <person name="Nobrega F."/>
            <person name="Rodrigues L."/>
            <person name="Saibo N.J.M."/>
            <person name="Varela M.C."/>
            <person name="Egas C."/>
            <person name="Matos J."/>
            <person name="Miguel C.M."/>
            <person name="Oliveira M.M."/>
            <person name="Ricardo C.P."/>
            <person name="Goncalves S."/>
        </authorList>
    </citation>
    <scope>NUCLEOTIDE SEQUENCE [LARGE SCALE GENOMIC DNA]</scope>
    <source>
        <strain evidence="3">cv. HL8</strain>
    </source>
</reference>
<dbReference type="Proteomes" id="UP000237347">
    <property type="component" value="Unassembled WGS sequence"/>
</dbReference>
<dbReference type="Pfam" id="PF18376">
    <property type="entry name" value="MDD_C"/>
    <property type="match status" value="1"/>
</dbReference>
<dbReference type="Gene3D" id="3.30.70.890">
    <property type="entry name" value="GHMP kinase, C-terminal domain"/>
    <property type="match status" value="1"/>
</dbReference>
<dbReference type="GO" id="GO:0019287">
    <property type="term" value="P:isopentenyl diphosphate biosynthetic process, mevalonate pathway"/>
    <property type="evidence" value="ECO:0007669"/>
    <property type="project" value="TreeGrafter"/>
</dbReference>
<evidence type="ECO:0000259" key="1">
    <source>
        <dbReference type="Pfam" id="PF18376"/>
    </source>
</evidence>
<name>A0AAW0J5N3_QUESU</name>
<proteinExistence type="predicted"/>
<dbReference type="PANTHER" id="PTHR10977:SF3">
    <property type="entry name" value="DIPHOSPHOMEVALONATE DECARBOXYLASE"/>
    <property type="match status" value="1"/>
</dbReference>
<dbReference type="InterPro" id="IPR036554">
    <property type="entry name" value="GHMP_kinase_C_sf"/>
</dbReference>
<gene>
    <name evidence="2" type="primary">MVD2_0</name>
    <name evidence="2" type="ORF">CFP56_037519</name>
</gene>
<dbReference type="AlphaFoldDB" id="A0AAW0J5N3"/>
<feature type="domain" description="Mvd1 C-terminal" evidence="1">
    <location>
        <begin position="69"/>
        <end position="171"/>
    </location>
</feature>
<keyword evidence="3" id="KW-1185">Reference proteome</keyword>
<dbReference type="SUPFAM" id="SSF55060">
    <property type="entry name" value="GHMP Kinase, C-terminal domain"/>
    <property type="match status" value="1"/>
</dbReference>
<evidence type="ECO:0000313" key="2">
    <source>
        <dbReference type="EMBL" id="KAK7821651.1"/>
    </source>
</evidence>
<evidence type="ECO:0000313" key="3">
    <source>
        <dbReference type="Proteomes" id="UP000237347"/>
    </source>
</evidence>
<comment type="caution">
    <text evidence="2">The sequence shown here is derived from an EMBL/GenBank/DDBJ whole genome shotgun (WGS) entry which is preliminary data.</text>
</comment>